<dbReference type="AlphaFoldDB" id="A0A0F9F6J6"/>
<protein>
    <submittedName>
        <fullName evidence="1">Uncharacterized protein</fullName>
    </submittedName>
</protein>
<organism evidence="1">
    <name type="scientific">marine sediment metagenome</name>
    <dbReference type="NCBI Taxonomy" id="412755"/>
    <lineage>
        <taxon>unclassified sequences</taxon>
        <taxon>metagenomes</taxon>
        <taxon>ecological metagenomes</taxon>
    </lineage>
</organism>
<dbReference type="EMBL" id="LAZR01031748">
    <property type="protein sequence ID" value="KKL52845.1"/>
    <property type="molecule type" value="Genomic_DNA"/>
</dbReference>
<gene>
    <name evidence="1" type="ORF">LCGC14_2281390</name>
</gene>
<evidence type="ECO:0000313" key="1">
    <source>
        <dbReference type="EMBL" id="KKL52845.1"/>
    </source>
</evidence>
<comment type="caution">
    <text evidence="1">The sequence shown here is derived from an EMBL/GenBank/DDBJ whole genome shotgun (WGS) entry which is preliminary data.</text>
</comment>
<sequence>MADLKKILACGCCVALDYDRTLAVIYCPTHAAAPAILKELIVADAIICHLCKQVNPQHAAREDYPGCESCAERERRIEPIPKAKGGS</sequence>
<proteinExistence type="predicted"/>
<reference evidence="1" key="1">
    <citation type="journal article" date="2015" name="Nature">
        <title>Complex archaea that bridge the gap between prokaryotes and eukaryotes.</title>
        <authorList>
            <person name="Spang A."/>
            <person name="Saw J.H."/>
            <person name="Jorgensen S.L."/>
            <person name="Zaremba-Niedzwiedzka K."/>
            <person name="Martijn J."/>
            <person name="Lind A.E."/>
            <person name="van Eijk R."/>
            <person name="Schleper C."/>
            <person name="Guy L."/>
            <person name="Ettema T.J."/>
        </authorList>
    </citation>
    <scope>NUCLEOTIDE SEQUENCE</scope>
</reference>
<name>A0A0F9F6J6_9ZZZZ</name>
<accession>A0A0F9F6J6</accession>